<feature type="transmembrane region" description="Helical" evidence="1">
    <location>
        <begin position="132"/>
        <end position="155"/>
    </location>
</feature>
<name>A0A812S7D8_9DINO</name>
<protein>
    <submittedName>
        <fullName evidence="2">Uncharacterized protein</fullName>
    </submittedName>
</protein>
<feature type="transmembrane region" description="Helical" evidence="1">
    <location>
        <begin position="393"/>
        <end position="416"/>
    </location>
</feature>
<dbReference type="EMBL" id="CAJNDS010002412">
    <property type="protein sequence ID" value="CAE7464139.1"/>
    <property type="molecule type" value="Genomic_DNA"/>
</dbReference>
<keyword evidence="3" id="KW-1185">Reference proteome</keyword>
<keyword evidence="1" id="KW-0812">Transmembrane</keyword>
<accession>A0A812S7D8</accession>
<evidence type="ECO:0000313" key="2">
    <source>
        <dbReference type="EMBL" id="CAE7464139.1"/>
    </source>
</evidence>
<comment type="caution">
    <text evidence="2">The sequence shown here is derived from an EMBL/GenBank/DDBJ whole genome shotgun (WGS) entry which is preliminary data.</text>
</comment>
<gene>
    <name evidence="2" type="ORF">SNAT2548_LOCUS25892</name>
</gene>
<dbReference type="Proteomes" id="UP000604046">
    <property type="component" value="Unassembled WGS sequence"/>
</dbReference>
<dbReference type="AlphaFoldDB" id="A0A812S7D8"/>
<feature type="transmembrane region" description="Helical" evidence="1">
    <location>
        <begin position="351"/>
        <end position="373"/>
    </location>
</feature>
<sequence length="478" mass="53532">MAVGCSIGTWLFVASLLLGCGGFTSLGGSYLAFPCLVLLPMAAFFLVLILGQQLAGACGFKSASLWMDKLCIHQTDMDEKAEQLEALPIFLTRSERMLMLWDDTYFERLWCNLELATFARHRGTEKVDVMPLWLAPWLISSILADLLGASIFMLAGPVFPTWPEMSKVIMEMSDRALGHNPALVSFATWSSVWMLASIFYVPAIIPCLFSFRTKLQIHRHMLDQMASFDVRAAKCTVPADRRAIEQQVTELFGEKVQSDSRPTVDEGEVRIRHFHLSGPRGGDPLDYFNQYVRGSLRDFVIQQIGNELHVPYRVCLTAFLPMIFFSSVNILGCENVQCERAVRASHLTSVAQYMAVMSVCWALCILLTCPLTYPCLLRMIKFGLAYGEGPLQLACTFLCCLLAYSYSYFCGALLWGSLCALVDHYSPVQLVVSILVITFLVIQIIWVFATKHDSQHVPASCRCIRREVVAYDALSPVN</sequence>
<proteinExistence type="predicted"/>
<keyword evidence="1" id="KW-0472">Membrane</keyword>
<feature type="transmembrane region" description="Helical" evidence="1">
    <location>
        <begin position="29"/>
        <end position="51"/>
    </location>
</feature>
<keyword evidence="1" id="KW-1133">Transmembrane helix</keyword>
<feature type="transmembrane region" description="Helical" evidence="1">
    <location>
        <begin position="192"/>
        <end position="211"/>
    </location>
</feature>
<dbReference type="OrthoDB" id="414745at2759"/>
<evidence type="ECO:0000256" key="1">
    <source>
        <dbReference type="SAM" id="Phobius"/>
    </source>
</evidence>
<organism evidence="2 3">
    <name type="scientific">Symbiodinium natans</name>
    <dbReference type="NCBI Taxonomy" id="878477"/>
    <lineage>
        <taxon>Eukaryota</taxon>
        <taxon>Sar</taxon>
        <taxon>Alveolata</taxon>
        <taxon>Dinophyceae</taxon>
        <taxon>Suessiales</taxon>
        <taxon>Symbiodiniaceae</taxon>
        <taxon>Symbiodinium</taxon>
    </lineage>
</organism>
<reference evidence="2" key="1">
    <citation type="submission" date="2021-02" db="EMBL/GenBank/DDBJ databases">
        <authorList>
            <person name="Dougan E. K."/>
            <person name="Rhodes N."/>
            <person name="Thang M."/>
            <person name="Chan C."/>
        </authorList>
    </citation>
    <scope>NUCLEOTIDE SEQUENCE</scope>
</reference>
<evidence type="ECO:0000313" key="3">
    <source>
        <dbReference type="Proteomes" id="UP000604046"/>
    </source>
</evidence>
<feature type="transmembrane region" description="Helical" evidence="1">
    <location>
        <begin position="428"/>
        <end position="449"/>
    </location>
</feature>
<feature type="transmembrane region" description="Helical" evidence="1">
    <location>
        <begin position="310"/>
        <end position="331"/>
    </location>
</feature>